<proteinExistence type="predicted"/>
<reference evidence="1 2" key="1">
    <citation type="submission" date="2019-03" db="EMBL/GenBank/DDBJ databases">
        <title>Genomic Encyclopedia of Type Strains, Phase III (KMG-III): the genomes of soil and plant-associated and newly described type strains.</title>
        <authorList>
            <person name="Whitman W."/>
        </authorList>
    </citation>
    <scope>NUCLEOTIDE SEQUENCE [LARGE SCALE GENOMIC DNA]</scope>
    <source>
        <strain evidence="1 2">CECT 8976</strain>
    </source>
</reference>
<name>A0A4R7B9N3_9NEIS</name>
<gene>
    <name evidence="1" type="ORF">DFP86_103194</name>
</gene>
<protein>
    <submittedName>
        <fullName evidence="1">Uncharacterized protein</fullName>
    </submittedName>
</protein>
<keyword evidence="2" id="KW-1185">Reference proteome</keyword>
<evidence type="ECO:0000313" key="2">
    <source>
        <dbReference type="Proteomes" id="UP000295611"/>
    </source>
</evidence>
<dbReference type="Proteomes" id="UP000295611">
    <property type="component" value="Unassembled WGS sequence"/>
</dbReference>
<dbReference type="AlphaFoldDB" id="A0A4R7B9N3"/>
<evidence type="ECO:0000313" key="1">
    <source>
        <dbReference type="EMBL" id="TDR81541.1"/>
    </source>
</evidence>
<dbReference type="EMBL" id="SNZP01000003">
    <property type="protein sequence ID" value="TDR81541.1"/>
    <property type="molecule type" value="Genomic_DNA"/>
</dbReference>
<accession>A0A4R7B9N3</accession>
<organism evidence="1 2">
    <name type="scientific">Paludibacterium purpuratum</name>
    <dbReference type="NCBI Taxonomy" id="1144873"/>
    <lineage>
        <taxon>Bacteria</taxon>
        <taxon>Pseudomonadati</taxon>
        <taxon>Pseudomonadota</taxon>
        <taxon>Betaproteobacteria</taxon>
        <taxon>Neisseriales</taxon>
        <taxon>Chromobacteriaceae</taxon>
        <taxon>Paludibacterium</taxon>
    </lineage>
</organism>
<dbReference type="RefSeq" id="WP_166642157.1">
    <property type="nucleotide sequence ID" value="NZ_SNZP01000003.1"/>
</dbReference>
<sequence>MGQLWRSFWMALQEAVRFYFAPRMDSHQLVRIEYRHEDSYRRNSRRRF</sequence>
<comment type="caution">
    <text evidence="1">The sequence shown here is derived from an EMBL/GenBank/DDBJ whole genome shotgun (WGS) entry which is preliminary data.</text>
</comment>